<dbReference type="InterPro" id="IPR004971">
    <property type="entry name" value="mRNA_G-N7_MeTrfase_dom"/>
</dbReference>
<dbReference type="GO" id="GO:0003723">
    <property type="term" value="F:RNA binding"/>
    <property type="evidence" value="ECO:0007669"/>
    <property type="project" value="UniProtKB-KW"/>
</dbReference>
<dbReference type="PANTHER" id="PTHR12189">
    <property type="entry name" value="MRNA GUANINE-7- METHYLTRANSFERASE"/>
    <property type="match status" value="1"/>
</dbReference>
<feature type="region of interest" description="Disordered" evidence="12">
    <location>
        <begin position="781"/>
        <end position="800"/>
    </location>
</feature>
<dbReference type="InterPro" id="IPR039753">
    <property type="entry name" value="RG7MT1"/>
</dbReference>
<dbReference type="PROSITE" id="PS51562">
    <property type="entry name" value="RNA_CAP0_MT"/>
    <property type="match status" value="1"/>
</dbReference>
<feature type="region of interest" description="Disordered" evidence="12">
    <location>
        <begin position="1146"/>
        <end position="1173"/>
    </location>
</feature>
<evidence type="ECO:0000313" key="14">
    <source>
        <dbReference type="EMBL" id="KAF5365635.1"/>
    </source>
</evidence>
<evidence type="ECO:0000256" key="7">
    <source>
        <dbReference type="ARBA" id="ARBA00023042"/>
    </source>
</evidence>
<evidence type="ECO:0000259" key="13">
    <source>
        <dbReference type="PROSITE" id="PS51562"/>
    </source>
</evidence>
<keyword evidence="5" id="KW-0949">S-adenosyl-L-methionine</keyword>
<feature type="region of interest" description="Disordered" evidence="12">
    <location>
        <begin position="1191"/>
        <end position="1227"/>
    </location>
</feature>
<feature type="region of interest" description="Disordered" evidence="12">
    <location>
        <begin position="645"/>
        <end position="672"/>
    </location>
</feature>
<protein>
    <recommendedName>
        <fullName evidence="11">mRNA cap guanine-N(7) methyltransferase</fullName>
        <ecNumber evidence="2">2.1.1.56</ecNumber>
    </recommendedName>
    <alternativeName>
        <fullName evidence="8">mRNA (guanine-N(7))-methyltransferase</fullName>
    </alternativeName>
    <alternativeName>
        <fullName evidence="9">mRNA cap methyltransferase</fullName>
    </alternativeName>
</protein>
<feature type="region of interest" description="Disordered" evidence="12">
    <location>
        <begin position="424"/>
        <end position="457"/>
    </location>
</feature>
<dbReference type="OrthoDB" id="10248867at2759"/>
<evidence type="ECO:0000256" key="6">
    <source>
        <dbReference type="ARBA" id="ARBA00022884"/>
    </source>
</evidence>
<feature type="domain" description="MRNA cap 0 methyltransferase" evidence="13">
    <location>
        <begin position="1238"/>
        <end position="1523"/>
    </location>
</feature>
<evidence type="ECO:0000256" key="8">
    <source>
        <dbReference type="ARBA" id="ARBA00032772"/>
    </source>
</evidence>
<comment type="catalytic activity">
    <reaction evidence="10">
        <text>a 5'-end (5'-triphosphoguanosine)-ribonucleoside in mRNA + S-adenosyl-L-methionine = a 5'-end (N(7)-methyl 5'-triphosphoguanosine)-ribonucleoside in mRNA + S-adenosyl-L-homocysteine</text>
        <dbReference type="Rhea" id="RHEA:67008"/>
        <dbReference type="Rhea" id="RHEA-COMP:17166"/>
        <dbReference type="Rhea" id="RHEA-COMP:17167"/>
        <dbReference type="ChEBI" id="CHEBI:57856"/>
        <dbReference type="ChEBI" id="CHEBI:59789"/>
        <dbReference type="ChEBI" id="CHEBI:156461"/>
        <dbReference type="ChEBI" id="CHEBI:167617"/>
        <dbReference type="EC" id="2.1.1.56"/>
    </reaction>
</comment>
<dbReference type="InterPro" id="IPR029063">
    <property type="entry name" value="SAM-dependent_MTases_sf"/>
</dbReference>
<dbReference type="EC" id="2.1.1.56" evidence="2"/>
<evidence type="ECO:0000256" key="3">
    <source>
        <dbReference type="ARBA" id="ARBA00022603"/>
    </source>
</evidence>
<feature type="compositionally biased region" description="Basic and acidic residues" evidence="12">
    <location>
        <begin position="605"/>
        <end position="628"/>
    </location>
</feature>
<evidence type="ECO:0000256" key="5">
    <source>
        <dbReference type="ARBA" id="ARBA00022691"/>
    </source>
</evidence>
<organism evidence="14 15">
    <name type="scientific">Tetrapyrgos nigripes</name>
    <dbReference type="NCBI Taxonomy" id="182062"/>
    <lineage>
        <taxon>Eukaryota</taxon>
        <taxon>Fungi</taxon>
        <taxon>Dikarya</taxon>
        <taxon>Basidiomycota</taxon>
        <taxon>Agaricomycotina</taxon>
        <taxon>Agaricomycetes</taxon>
        <taxon>Agaricomycetidae</taxon>
        <taxon>Agaricales</taxon>
        <taxon>Marasmiineae</taxon>
        <taxon>Marasmiaceae</taxon>
        <taxon>Tetrapyrgos</taxon>
    </lineage>
</organism>
<evidence type="ECO:0000256" key="4">
    <source>
        <dbReference type="ARBA" id="ARBA00022679"/>
    </source>
</evidence>
<feature type="region of interest" description="Disordered" evidence="12">
    <location>
        <begin position="471"/>
        <end position="630"/>
    </location>
</feature>
<keyword evidence="7" id="KW-0507">mRNA processing</keyword>
<evidence type="ECO:0000313" key="15">
    <source>
        <dbReference type="Proteomes" id="UP000559256"/>
    </source>
</evidence>
<accession>A0A8H5GJ00</accession>
<evidence type="ECO:0000256" key="10">
    <source>
        <dbReference type="ARBA" id="ARBA00044712"/>
    </source>
</evidence>
<dbReference type="GO" id="GO:0005634">
    <property type="term" value="C:nucleus"/>
    <property type="evidence" value="ECO:0007669"/>
    <property type="project" value="TreeGrafter"/>
</dbReference>
<evidence type="ECO:0000256" key="12">
    <source>
        <dbReference type="SAM" id="MobiDB-lite"/>
    </source>
</evidence>
<keyword evidence="6" id="KW-0694">RNA-binding</keyword>
<feature type="compositionally biased region" description="Basic and acidic residues" evidence="12">
    <location>
        <begin position="471"/>
        <end position="485"/>
    </location>
</feature>
<proteinExistence type="predicted"/>
<evidence type="ECO:0000256" key="2">
    <source>
        <dbReference type="ARBA" id="ARBA00011926"/>
    </source>
</evidence>
<dbReference type="Proteomes" id="UP000559256">
    <property type="component" value="Unassembled WGS sequence"/>
</dbReference>
<name>A0A8H5GJ00_9AGAR</name>
<reference evidence="14 15" key="1">
    <citation type="journal article" date="2020" name="ISME J.">
        <title>Uncovering the hidden diversity of litter-decomposition mechanisms in mushroom-forming fungi.</title>
        <authorList>
            <person name="Floudas D."/>
            <person name="Bentzer J."/>
            <person name="Ahren D."/>
            <person name="Johansson T."/>
            <person name="Persson P."/>
            <person name="Tunlid A."/>
        </authorList>
    </citation>
    <scope>NUCLEOTIDE SEQUENCE [LARGE SCALE GENOMIC DNA]</scope>
    <source>
        <strain evidence="14 15">CBS 291.85</strain>
    </source>
</reference>
<keyword evidence="7" id="KW-0506">mRNA capping</keyword>
<evidence type="ECO:0000256" key="1">
    <source>
        <dbReference type="ARBA" id="ARBA00003378"/>
    </source>
</evidence>
<dbReference type="Gene3D" id="3.40.50.150">
    <property type="entry name" value="Vaccinia Virus protein VP39"/>
    <property type="match status" value="1"/>
</dbReference>
<dbReference type="GO" id="GO:0004482">
    <property type="term" value="F:mRNA 5'-cap (guanine-N7-)-methyltransferase activity"/>
    <property type="evidence" value="ECO:0007669"/>
    <property type="project" value="UniProtKB-EC"/>
</dbReference>
<comment type="function">
    <text evidence="1">Responsible for methylating the 5'-cap structure of mRNAs.</text>
</comment>
<dbReference type="CDD" id="cd02440">
    <property type="entry name" value="AdoMet_MTases"/>
    <property type="match status" value="1"/>
</dbReference>
<dbReference type="Pfam" id="PF03291">
    <property type="entry name" value="mRNA_G-N7_MeTrfase"/>
    <property type="match status" value="1"/>
</dbReference>
<dbReference type="PANTHER" id="PTHR12189:SF2">
    <property type="entry name" value="MRNA CAP GUANINE-N7 METHYLTRANSFERASE"/>
    <property type="match status" value="1"/>
</dbReference>
<evidence type="ECO:0000256" key="9">
    <source>
        <dbReference type="ARBA" id="ARBA00033387"/>
    </source>
</evidence>
<feature type="compositionally biased region" description="Polar residues" evidence="12">
    <location>
        <begin position="553"/>
        <end position="563"/>
    </location>
</feature>
<gene>
    <name evidence="14" type="ORF">D9758_003128</name>
</gene>
<keyword evidence="3" id="KW-0489">Methyltransferase</keyword>
<dbReference type="SUPFAM" id="SSF53335">
    <property type="entry name" value="S-adenosyl-L-methionine-dependent methyltransferases"/>
    <property type="match status" value="1"/>
</dbReference>
<evidence type="ECO:0000256" key="11">
    <source>
        <dbReference type="ARBA" id="ARBA00049739"/>
    </source>
</evidence>
<dbReference type="EMBL" id="JAACJM010000026">
    <property type="protein sequence ID" value="KAF5365635.1"/>
    <property type="molecule type" value="Genomic_DNA"/>
</dbReference>
<keyword evidence="15" id="KW-1185">Reference proteome</keyword>
<keyword evidence="4" id="KW-0808">Transferase</keyword>
<sequence>MSKRTPLRDAVQAIKAACTGRKKAELTKSLERLSRIASILEQPDTSPERINGFFPKESILPLLESALVPTLRCCFVFFDLIFKEKIASPFATNAHSWEEWLETLIGGILDHLESSSTPGTKADYRFYTKIVDALVSDKVKSAIGVSDLYSFLCQRYFPSDSTSWRQPHKELITSIHSLLSDSVIDHLENQRKLRDAKILGGNRIGLALSLHREYLPIESLLQFIANLRPAASHGYDKNTSFIESIFVPSLFPLHKEMKRVILETSATEWDKTLQEIIHLLAQSNSSFPQPFPVMKASFSNGLAFSIDRLYVDHKGLITDVVLDGGAIDTFYVHIQASSDSLPVICTSHLKGCSQDDTGILTLVIPREDREKFAKILKARGLHDVIDRRDKKLSKPDAELSLEFEGTSKSFPVLFDDLNDSSDNFNAAPEVSLPYPEGTVYPETSEGPHNPETLIMSKNDPEMQINVEQVREEVRAKDATRQDSKVGRKRKPLDSDEPTVPTDRKAKKARTVGGKQPTRKSGSALFKSPPSIAKKYGNKGRTSSPQPEHGSDSPVESPSSNTVAPKTKAGNVAAMKGKGGRKVIAGTRTGKASADVQKQAKTLQKKKFEEAPSARVDHRDHERTVKLDDELSVLTDLSDDEIKDIEPALKKDIPPKPTKSGKKKPRKAPWELDDFIQKIKNDGGDATMQMHAHSSEADDTGSFDSVAVVQSKPPEVQEECLIDTGDITVQMDAHGLEVDHVGSCDHVAVTQGKFVDIEEEHPIDRPVASDAEALYEEYIVPTKTGSSDTTQNDDYDASATTGEDTIMIDLTSDDSPEANEITESNATAKPNVMTQENINIANFTRLPNSVAQPRPVGIQTDTSTAEQEPRPPAVKKENLIASTNAKLKANSSRQTTLLKTTANMDGRRPQKLDMPQKSGINDTKLDKTLTMRRDTRLFKEHPVKPVKFSGLGGRTVVFDLPAKRMEPMSLQVSTPPKSKTNLRREPQIATVASRSKYVRRSREGTYRKKDKTRDIVEILNEIQEVVISKISNRFETVRKEVRMGRDVILRNAAEDVENMRLESITHFNAMVDLEMEYGAYRRRIGGGLEELDKVNEEIEKEMKKMIGEERMRIGKAVVEGLPASCFDVRRATNLSVLLNSDHLDDTLAQPSLRRRDPPSAAPYNPTHRISPPSSVLVPMTVDEIEKFKNYQGKGTLRLSKRKRPRSNEPDDFQPPPPKKLAGDVDNSRPDVGVLQRLDSPIIGLKNFNNWVKSVLISTFAHPALAQSKLSRGNRRGKVLDLGCGKGGDLTKWTKAKIMEYVGSDIAAVSIDQARSRWEGIRAPRFDASFAALDCYSESLAKAFPPETFSQPFDAVSMQFCMHYAFESESKARCMLDNVSRWLRDGGIFIGTIPNAEQLLEHLNDISPDNPDLSFGNQVYKIRFETRDHQGVFGHKYWFFLRDAVEDVPEYVVVWDNFVRLASEYNLHPIYKEEFHQVFAQNQEHREFGPLLVRMKVVDINGESSMDEDQWEAANIYIAFAFQKQDS</sequence>
<comment type="caution">
    <text evidence="14">The sequence shown here is derived from an EMBL/GenBank/DDBJ whole genome shotgun (WGS) entry which is preliminary data.</text>
</comment>